<dbReference type="InterPro" id="IPR007730">
    <property type="entry name" value="SPOR-like_dom"/>
</dbReference>
<dbReference type="Proteomes" id="UP001236014">
    <property type="component" value="Chromosome"/>
</dbReference>
<dbReference type="SUPFAM" id="SSF110997">
    <property type="entry name" value="Sporulation related repeat"/>
    <property type="match status" value="1"/>
</dbReference>
<organism evidence="4 5">
    <name type="scientific">Amycolatopsis carbonis</name>
    <dbReference type="NCBI Taxonomy" id="715471"/>
    <lineage>
        <taxon>Bacteria</taxon>
        <taxon>Bacillati</taxon>
        <taxon>Actinomycetota</taxon>
        <taxon>Actinomycetes</taxon>
        <taxon>Pseudonocardiales</taxon>
        <taxon>Pseudonocardiaceae</taxon>
        <taxon>Amycolatopsis</taxon>
    </lineage>
</organism>
<dbReference type="Gene3D" id="3.30.70.1070">
    <property type="entry name" value="Sporulation related repeat"/>
    <property type="match status" value="1"/>
</dbReference>
<keyword evidence="1" id="KW-0732">Signal</keyword>
<dbReference type="InterPro" id="IPR018711">
    <property type="entry name" value="NAGPA"/>
</dbReference>
<keyword evidence="4" id="KW-0378">Hydrolase</keyword>
<dbReference type="Pfam" id="PF05036">
    <property type="entry name" value="SPOR"/>
    <property type="match status" value="1"/>
</dbReference>
<evidence type="ECO:0000259" key="2">
    <source>
        <dbReference type="Pfam" id="PF05036"/>
    </source>
</evidence>
<dbReference type="AlphaFoldDB" id="A0A9Y2IAB0"/>
<feature type="chain" id="PRO_5040841082" evidence="1">
    <location>
        <begin position="31"/>
        <end position="522"/>
    </location>
</feature>
<protein>
    <submittedName>
        <fullName evidence="4">Phosphodiester glycosidase family protein</fullName>
    </submittedName>
</protein>
<dbReference type="PANTHER" id="PTHR40446:SF2">
    <property type="entry name" value="N-ACETYLGLUCOSAMINE-1-PHOSPHODIESTER ALPHA-N-ACETYLGLUCOSAMINIDASE"/>
    <property type="match status" value="1"/>
</dbReference>
<dbReference type="GO" id="GO:0042834">
    <property type="term" value="F:peptidoglycan binding"/>
    <property type="evidence" value="ECO:0007669"/>
    <property type="project" value="InterPro"/>
</dbReference>
<feature type="domain" description="SPOR" evidence="2">
    <location>
        <begin position="88"/>
        <end position="154"/>
    </location>
</feature>
<evidence type="ECO:0000313" key="4">
    <source>
        <dbReference type="EMBL" id="WIX75904.1"/>
    </source>
</evidence>
<proteinExistence type="predicted"/>
<accession>A0A9Y2IAB0</accession>
<dbReference type="KEGG" id="acab:QRX50_31050"/>
<sequence length="522" mass="52883">MFTSSRARRVFAAAVVVAGAAAVLTPAADASVPGPAGYTWTTDAVAPGVTVRTGVLSRTAHPPFWTVTITAPAKNVLTGAATTAELGTAAWARDTAAKLAAAGYPARQDTVRWPGFSDTPHGVEGVRVRTGSYPTQAAATAAAATLKAAGFSAVAEWTGYDADQAPDAERVHVAVIDRGRFRGSIEATHDGTVAQRETTSSIAAKTGALVAVNGGFFVTADADGFQGVPAGLAAYDGHLESQSSGARAALVLGHRGDVSIENLTSTVTLRSGAAAHAVGGVNRKPGVVRDCGRPGLTPTTKPRQDFTCTTADDLVLFTAEFGAALPTGAGTQVTLDRNGRVLTVGARGGAVPAGGSAVQGIGPAAGWLAAHAVAGRRLTVDEHVRTASGRPLDLRAGDGIVSAAPVLLRHGRQAIDAATEGVLDPKDLSFGYAWAEQRQPRTMAGLDAQGRLLLVTVDGRQPGVSEGVTIEEGAQLMRSLGAVDALNLDGGGSTAMAVGGQLVNHPSDATGERPIGDAVLVR</sequence>
<evidence type="ECO:0000256" key="1">
    <source>
        <dbReference type="SAM" id="SignalP"/>
    </source>
</evidence>
<feature type="signal peptide" evidence="1">
    <location>
        <begin position="1"/>
        <end position="30"/>
    </location>
</feature>
<dbReference type="RefSeq" id="WP_285966666.1">
    <property type="nucleotide sequence ID" value="NZ_CP127294.1"/>
</dbReference>
<name>A0A9Y2IAB0_9PSEU</name>
<feature type="domain" description="Phosphodiester glycosidase" evidence="3">
    <location>
        <begin position="348"/>
        <end position="521"/>
    </location>
</feature>
<keyword evidence="5" id="KW-1185">Reference proteome</keyword>
<evidence type="ECO:0000313" key="5">
    <source>
        <dbReference type="Proteomes" id="UP001236014"/>
    </source>
</evidence>
<reference evidence="4 5" key="1">
    <citation type="submission" date="2023-06" db="EMBL/GenBank/DDBJ databases">
        <authorList>
            <person name="Oyuntsetseg B."/>
            <person name="Kim S.B."/>
        </authorList>
    </citation>
    <scope>NUCLEOTIDE SEQUENCE [LARGE SCALE GENOMIC DNA]</scope>
    <source>
        <strain evidence="4 5">2-15</strain>
    </source>
</reference>
<keyword evidence="4" id="KW-0326">Glycosidase</keyword>
<dbReference type="EMBL" id="CP127294">
    <property type="protein sequence ID" value="WIX75904.1"/>
    <property type="molecule type" value="Genomic_DNA"/>
</dbReference>
<dbReference type="Pfam" id="PF09992">
    <property type="entry name" value="NAGPA"/>
    <property type="match status" value="1"/>
</dbReference>
<evidence type="ECO:0000259" key="3">
    <source>
        <dbReference type="Pfam" id="PF09992"/>
    </source>
</evidence>
<dbReference type="GO" id="GO:0016798">
    <property type="term" value="F:hydrolase activity, acting on glycosyl bonds"/>
    <property type="evidence" value="ECO:0007669"/>
    <property type="project" value="UniProtKB-KW"/>
</dbReference>
<dbReference type="InterPro" id="IPR036680">
    <property type="entry name" value="SPOR-like_sf"/>
</dbReference>
<gene>
    <name evidence="4" type="ORF">QRX50_31050</name>
</gene>
<dbReference type="PANTHER" id="PTHR40446">
    <property type="entry name" value="N-ACETYLGLUCOSAMINE-1-PHOSPHODIESTER ALPHA-N-ACETYLGLUCOSAMINIDASE"/>
    <property type="match status" value="1"/>
</dbReference>